<feature type="compositionally biased region" description="Polar residues" evidence="1">
    <location>
        <begin position="48"/>
        <end position="70"/>
    </location>
</feature>
<reference evidence="2 3" key="1">
    <citation type="submission" date="2024-01" db="EMBL/GenBank/DDBJ databases">
        <title>The genomes of 5 underutilized Papilionoideae crops provide insights into root nodulation and disease resistanc.</title>
        <authorList>
            <person name="Yuan L."/>
        </authorList>
    </citation>
    <scope>NUCLEOTIDE SEQUENCE [LARGE SCALE GENOMIC DNA]</scope>
    <source>
        <strain evidence="2">ZHUSHIDOU_FW_LH</strain>
        <tissue evidence="2">Leaf</tissue>
    </source>
</reference>
<accession>A0AAN9E3Q2</accession>
<evidence type="ECO:0000313" key="2">
    <source>
        <dbReference type="EMBL" id="KAK7245869.1"/>
    </source>
</evidence>
<dbReference type="EMBL" id="JAYWIO010000008">
    <property type="protein sequence ID" value="KAK7245869.1"/>
    <property type="molecule type" value="Genomic_DNA"/>
</dbReference>
<gene>
    <name evidence="2" type="ORF">RIF29_40723</name>
</gene>
<organism evidence="2 3">
    <name type="scientific">Crotalaria pallida</name>
    <name type="common">Smooth rattlebox</name>
    <name type="synonym">Crotalaria striata</name>
    <dbReference type="NCBI Taxonomy" id="3830"/>
    <lineage>
        <taxon>Eukaryota</taxon>
        <taxon>Viridiplantae</taxon>
        <taxon>Streptophyta</taxon>
        <taxon>Embryophyta</taxon>
        <taxon>Tracheophyta</taxon>
        <taxon>Spermatophyta</taxon>
        <taxon>Magnoliopsida</taxon>
        <taxon>eudicotyledons</taxon>
        <taxon>Gunneridae</taxon>
        <taxon>Pentapetalae</taxon>
        <taxon>rosids</taxon>
        <taxon>fabids</taxon>
        <taxon>Fabales</taxon>
        <taxon>Fabaceae</taxon>
        <taxon>Papilionoideae</taxon>
        <taxon>50 kb inversion clade</taxon>
        <taxon>genistoids sensu lato</taxon>
        <taxon>core genistoids</taxon>
        <taxon>Crotalarieae</taxon>
        <taxon>Crotalaria</taxon>
    </lineage>
</organism>
<dbReference type="Proteomes" id="UP001372338">
    <property type="component" value="Unassembled WGS sequence"/>
</dbReference>
<protein>
    <submittedName>
        <fullName evidence="2">Uncharacterized protein</fullName>
    </submittedName>
</protein>
<comment type="caution">
    <text evidence="2">The sequence shown here is derived from an EMBL/GenBank/DDBJ whole genome shotgun (WGS) entry which is preliminary data.</text>
</comment>
<proteinExistence type="predicted"/>
<name>A0AAN9E3Q2_CROPI</name>
<sequence length="124" mass="14111">MLKQNTKCKSLFPLKVFSQTHSYEPNSQSQTCVTHRTLLESPPPFPHSTVSIQKPQKNSSIESNQIKQVPTHQCHHHTMFTNTNTNTNTNLIPLPNLETITKPINLSTTQCHLPNPTPSHYMRN</sequence>
<evidence type="ECO:0000313" key="3">
    <source>
        <dbReference type="Proteomes" id="UP001372338"/>
    </source>
</evidence>
<dbReference type="AlphaFoldDB" id="A0AAN9E3Q2"/>
<keyword evidence="3" id="KW-1185">Reference proteome</keyword>
<evidence type="ECO:0000256" key="1">
    <source>
        <dbReference type="SAM" id="MobiDB-lite"/>
    </source>
</evidence>
<feature type="region of interest" description="Disordered" evidence="1">
    <location>
        <begin position="38"/>
        <end position="70"/>
    </location>
</feature>